<feature type="chain" id="PRO_5036209007" description="Mitochondrial-processing peptidase subunit alpha" evidence="19">
    <location>
        <begin position="19"/>
        <end position="1456"/>
    </location>
</feature>
<dbReference type="EMBL" id="CAJPEV010000583">
    <property type="protein sequence ID" value="CAG0886670.1"/>
    <property type="molecule type" value="Genomic_DNA"/>
</dbReference>
<keyword evidence="18" id="KW-0547">Nucleotide-binding</keyword>
<dbReference type="OrthoDB" id="277191at2759"/>
<protein>
    <recommendedName>
        <fullName evidence="8">Mitochondrial-processing peptidase subunit alpha</fullName>
    </recommendedName>
    <alternativeName>
        <fullName evidence="15">Alpha-MPP</fullName>
    </alternativeName>
    <alternativeName>
        <fullName evidence="16">Inactive zinc metalloprotease alpha</fullName>
    </alternativeName>
</protein>
<dbReference type="InterPro" id="IPR001245">
    <property type="entry name" value="Ser-Thr/Tyr_kinase_cat_dom"/>
</dbReference>
<dbReference type="PROSITE" id="PS50088">
    <property type="entry name" value="ANK_REPEAT"/>
    <property type="match status" value="5"/>
</dbReference>
<evidence type="ECO:0000256" key="8">
    <source>
        <dbReference type="ARBA" id="ARBA00016741"/>
    </source>
</evidence>
<dbReference type="Gene3D" id="1.10.510.10">
    <property type="entry name" value="Transferase(Phosphotransferase) domain 1"/>
    <property type="match status" value="2"/>
</dbReference>
<evidence type="ECO:0000256" key="19">
    <source>
        <dbReference type="SAM" id="SignalP"/>
    </source>
</evidence>
<reference evidence="21" key="1">
    <citation type="submission" date="2020-11" db="EMBL/GenBank/DDBJ databases">
        <authorList>
            <person name="Tran Van P."/>
        </authorList>
    </citation>
    <scope>NUCLEOTIDE SEQUENCE</scope>
</reference>
<evidence type="ECO:0000256" key="14">
    <source>
        <dbReference type="ARBA" id="ARBA00023157"/>
    </source>
</evidence>
<dbReference type="Pfam" id="PF00675">
    <property type="entry name" value="Peptidase_M16"/>
    <property type="match status" value="1"/>
</dbReference>
<dbReference type="GO" id="GO:0005743">
    <property type="term" value="C:mitochondrial inner membrane"/>
    <property type="evidence" value="ECO:0007669"/>
    <property type="project" value="UniProtKB-SubCell"/>
</dbReference>
<evidence type="ECO:0000256" key="4">
    <source>
        <dbReference type="ARBA" id="ARBA00004613"/>
    </source>
</evidence>
<evidence type="ECO:0000256" key="18">
    <source>
        <dbReference type="PROSITE-ProRule" id="PRU10141"/>
    </source>
</evidence>
<dbReference type="GO" id="GO:0005524">
    <property type="term" value="F:ATP binding"/>
    <property type="evidence" value="ECO:0007669"/>
    <property type="project" value="UniProtKB-UniRule"/>
</dbReference>
<comment type="subcellular location">
    <subcellularLocation>
        <location evidence="2">Mitochondrion inner membrane</location>
    </subcellularLocation>
    <subcellularLocation>
        <location evidence="3">Mitochondrion matrix</location>
    </subcellularLocation>
    <subcellularLocation>
        <location evidence="4">Secreted</location>
    </subcellularLocation>
</comment>
<dbReference type="FunFam" id="3.30.830.10:FF:000014">
    <property type="entry name" value="Mitochondrial-processing peptidase alpha subunit, mitochondrial"/>
    <property type="match status" value="1"/>
</dbReference>
<evidence type="ECO:0000256" key="3">
    <source>
        <dbReference type="ARBA" id="ARBA00004305"/>
    </source>
</evidence>
<dbReference type="Pfam" id="PF14704">
    <property type="entry name" value="DERM"/>
    <property type="match status" value="2"/>
</dbReference>
<dbReference type="PRINTS" id="PR01415">
    <property type="entry name" value="ANKYRIN"/>
</dbReference>
<dbReference type="GO" id="GO:0005576">
    <property type="term" value="C:extracellular region"/>
    <property type="evidence" value="ECO:0007669"/>
    <property type="project" value="UniProtKB-SubCell"/>
</dbReference>
<feature type="signal peptide" evidence="19">
    <location>
        <begin position="1"/>
        <end position="18"/>
    </location>
</feature>
<proteinExistence type="inferred from homology"/>
<dbReference type="SMART" id="SM00248">
    <property type="entry name" value="ANK"/>
    <property type="match status" value="8"/>
</dbReference>
<dbReference type="InterPro" id="IPR000719">
    <property type="entry name" value="Prot_kinase_dom"/>
</dbReference>
<dbReference type="GO" id="GO:0004222">
    <property type="term" value="F:metalloendopeptidase activity"/>
    <property type="evidence" value="ECO:0007669"/>
    <property type="project" value="InterPro"/>
</dbReference>
<evidence type="ECO:0000256" key="9">
    <source>
        <dbReference type="ARBA" id="ARBA00022525"/>
    </source>
</evidence>
<dbReference type="PROSITE" id="PS00107">
    <property type="entry name" value="PROTEIN_KINASE_ATP"/>
    <property type="match status" value="1"/>
</dbReference>
<dbReference type="InterPro" id="IPR050361">
    <property type="entry name" value="MPP/UQCRC_Complex"/>
</dbReference>
<dbReference type="Proteomes" id="UP000677054">
    <property type="component" value="Unassembled WGS sequence"/>
</dbReference>
<evidence type="ECO:0000256" key="16">
    <source>
        <dbReference type="ARBA" id="ARBA00032315"/>
    </source>
</evidence>
<evidence type="ECO:0000259" key="20">
    <source>
        <dbReference type="PROSITE" id="PS50011"/>
    </source>
</evidence>
<keyword evidence="9" id="KW-0964">Secreted</keyword>
<dbReference type="InterPro" id="IPR007863">
    <property type="entry name" value="Peptidase_M16_C"/>
</dbReference>
<dbReference type="PANTHER" id="PTHR11851:SF49">
    <property type="entry name" value="MITOCHONDRIAL-PROCESSING PEPTIDASE SUBUNIT ALPHA"/>
    <property type="match status" value="1"/>
</dbReference>
<dbReference type="InterPro" id="IPR002110">
    <property type="entry name" value="Ankyrin_rpt"/>
</dbReference>
<dbReference type="Pfam" id="PF00023">
    <property type="entry name" value="Ank"/>
    <property type="match status" value="1"/>
</dbReference>
<dbReference type="InterPro" id="IPR026645">
    <property type="entry name" value="Dermatopontin"/>
</dbReference>
<dbReference type="PANTHER" id="PTHR11851">
    <property type="entry name" value="METALLOPROTEASE"/>
    <property type="match status" value="1"/>
</dbReference>
<dbReference type="SUPFAM" id="SSF63411">
    <property type="entry name" value="LuxS/MPP-like metallohydrolase"/>
    <property type="match status" value="2"/>
</dbReference>
<dbReference type="SUPFAM" id="SSF48403">
    <property type="entry name" value="Ankyrin repeat"/>
    <property type="match status" value="1"/>
</dbReference>
<keyword evidence="11" id="KW-0809">Transit peptide</keyword>
<dbReference type="Gene3D" id="1.25.40.20">
    <property type="entry name" value="Ankyrin repeat-containing domain"/>
    <property type="match status" value="2"/>
</dbReference>
<dbReference type="Pfam" id="PF07714">
    <property type="entry name" value="PK_Tyr_Ser-Thr"/>
    <property type="match status" value="1"/>
</dbReference>
<evidence type="ECO:0000256" key="10">
    <source>
        <dbReference type="ARBA" id="ARBA00022792"/>
    </source>
</evidence>
<comment type="similarity">
    <text evidence="6">Belongs to the dermatopontin family.</text>
</comment>
<dbReference type="PROSITE" id="PS50011">
    <property type="entry name" value="PROTEIN_KINASE_DOM"/>
    <property type="match status" value="1"/>
</dbReference>
<dbReference type="GO" id="GO:0006627">
    <property type="term" value="P:protein processing involved in protein targeting to mitochondrion"/>
    <property type="evidence" value="ECO:0007669"/>
    <property type="project" value="TreeGrafter"/>
</dbReference>
<dbReference type="EMBL" id="LR900100">
    <property type="protein sequence ID" value="CAD7244201.1"/>
    <property type="molecule type" value="Genomic_DNA"/>
</dbReference>
<comment type="subunit">
    <text evidence="7">Heterodimer of PMPCA (alpha) and PMPCB (beta) subunits, forming the mitochondrial processing protease (MPP) in which PMPCA is involved in substrate recognition and binding and PMPCB is the catalytic subunit.</text>
</comment>
<evidence type="ECO:0000256" key="7">
    <source>
        <dbReference type="ARBA" id="ARBA00011587"/>
    </source>
</evidence>
<feature type="domain" description="Protein kinase" evidence="20">
    <location>
        <begin position="1291"/>
        <end position="1456"/>
    </location>
</feature>
<evidence type="ECO:0000256" key="11">
    <source>
        <dbReference type="ARBA" id="ARBA00022946"/>
    </source>
</evidence>
<dbReference type="InterPro" id="IPR036770">
    <property type="entry name" value="Ankyrin_rpt-contain_sf"/>
</dbReference>
<dbReference type="InterPro" id="IPR011765">
    <property type="entry name" value="Pept_M16_N"/>
</dbReference>
<dbReference type="Pfam" id="PF00069">
    <property type="entry name" value="Pkinase"/>
    <property type="match status" value="1"/>
</dbReference>
<evidence type="ECO:0000313" key="22">
    <source>
        <dbReference type="Proteomes" id="UP000677054"/>
    </source>
</evidence>
<evidence type="ECO:0000313" key="21">
    <source>
        <dbReference type="EMBL" id="CAD7244201.1"/>
    </source>
</evidence>
<comment type="function">
    <text evidence="1">Substrate recognition and binding subunit of the essential mitochondrial processing protease (MPP), which cleaves the mitochondrial sequence off newly imported precursors proteins.</text>
</comment>
<feature type="repeat" description="ANK" evidence="17">
    <location>
        <begin position="1034"/>
        <end position="1066"/>
    </location>
</feature>
<dbReference type="FunFam" id="3.30.830.10:FF:000010">
    <property type="entry name" value="Mitochondrial-processing peptidase alpha subunit, mitochondrial"/>
    <property type="match status" value="1"/>
</dbReference>
<accession>A0A7R8X5J3</accession>
<keyword evidence="19" id="KW-0732">Signal</keyword>
<feature type="binding site" evidence="18">
    <location>
        <position position="1318"/>
    </location>
    <ligand>
        <name>ATP</name>
        <dbReference type="ChEBI" id="CHEBI:30616"/>
    </ligand>
</feature>
<evidence type="ECO:0000256" key="17">
    <source>
        <dbReference type="PROSITE-ProRule" id="PRU00023"/>
    </source>
</evidence>
<organism evidence="21">
    <name type="scientific">Darwinula stevensoni</name>
    <dbReference type="NCBI Taxonomy" id="69355"/>
    <lineage>
        <taxon>Eukaryota</taxon>
        <taxon>Metazoa</taxon>
        <taxon>Ecdysozoa</taxon>
        <taxon>Arthropoda</taxon>
        <taxon>Crustacea</taxon>
        <taxon>Oligostraca</taxon>
        <taxon>Ostracoda</taxon>
        <taxon>Podocopa</taxon>
        <taxon>Podocopida</taxon>
        <taxon>Darwinulocopina</taxon>
        <taxon>Darwinuloidea</taxon>
        <taxon>Darwinulidae</taxon>
        <taxon>Darwinula</taxon>
    </lineage>
</organism>
<evidence type="ECO:0000256" key="2">
    <source>
        <dbReference type="ARBA" id="ARBA00004273"/>
    </source>
</evidence>
<evidence type="ECO:0000256" key="5">
    <source>
        <dbReference type="ARBA" id="ARBA00007261"/>
    </source>
</evidence>
<keyword evidence="14" id="KW-1015">Disulfide bond</keyword>
<feature type="repeat" description="ANK" evidence="17">
    <location>
        <begin position="966"/>
        <end position="1000"/>
    </location>
</feature>
<dbReference type="PROSITE" id="PS50297">
    <property type="entry name" value="ANK_REP_REGION"/>
    <property type="match status" value="4"/>
</dbReference>
<dbReference type="InterPro" id="IPR001431">
    <property type="entry name" value="Pept_M16_Zn_BS"/>
</dbReference>
<keyword evidence="17" id="KW-0040">ANK repeat</keyword>
<dbReference type="InterPro" id="IPR011249">
    <property type="entry name" value="Metalloenz_LuxS/M16"/>
</dbReference>
<dbReference type="Pfam" id="PF12796">
    <property type="entry name" value="Ank_2"/>
    <property type="match status" value="2"/>
</dbReference>
<dbReference type="SUPFAM" id="SSF56112">
    <property type="entry name" value="Protein kinase-like (PK-like)"/>
    <property type="match status" value="1"/>
</dbReference>
<dbReference type="InterPro" id="IPR011009">
    <property type="entry name" value="Kinase-like_dom_sf"/>
</dbReference>
<keyword evidence="12" id="KW-0496">Mitochondrion</keyword>
<keyword evidence="22" id="KW-1185">Reference proteome</keyword>
<evidence type="ECO:0000256" key="13">
    <source>
        <dbReference type="ARBA" id="ARBA00023136"/>
    </source>
</evidence>
<dbReference type="GO" id="GO:0046872">
    <property type="term" value="F:metal ion binding"/>
    <property type="evidence" value="ECO:0007669"/>
    <property type="project" value="InterPro"/>
</dbReference>
<feature type="repeat" description="ANK" evidence="17">
    <location>
        <begin position="1165"/>
        <end position="1197"/>
    </location>
</feature>
<evidence type="ECO:0000256" key="6">
    <source>
        <dbReference type="ARBA" id="ARBA00008712"/>
    </source>
</evidence>
<dbReference type="PROSITE" id="PS00143">
    <property type="entry name" value="INSULINASE"/>
    <property type="match status" value="1"/>
</dbReference>
<dbReference type="Gene3D" id="3.30.830.10">
    <property type="entry name" value="Metalloenzyme, LuxS/M16 peptidase-like"/>
    <property type="match status" value="2"/>
</dbReference>
<keyword evidence="18" id="KW-0067">ATP-binding</keyword>
<sequence>MPSSVAVACLFLGAVASARPEHRWANEFDEPFHFACPFNESIIRIESLHDSSFEDRIWEFTCGPVKTGYDTCGQSGFINDYDEPLTYMCPTNGIIAGVASEHENFYEDRRFDFKCCHLEGVCWSDCYLTPYVNDYDEPMDYSVDPGYYITGAYSIHENFYERIDFVMASSMVIACLFLGDVVSARPGHKWVNDYDEPFNFACPFNESIIRVESLHDNEREDRIWEFTCGGVETGYDTCGQSGFVNEYDELLSYMCPDNGVIAGIASEHDNDAEDRRFDFKCCHLEGVCWSDCYLTPYVNDYDEPMDYSVDPGYYITGANSVHDNGHELIYETRLHAENGFPGGRATRWGKEKGMDPNTLKRGEIPQNSILQSSVSQPPRSRPCTHFSRILSWMRWKSTSASVHPSIALDDAITKEIPPLTHPLPGLPKPIFASVSTQDQETHVTTLSNGLRVASQQKFGQFCTVGVVLDSGSRYEVAFPTGVTHVLERLAFHSTARFSNRDSILRELEKYGGICDCQSSRDSFIYAASAEVEGLDPVLRLLADVVLRPNITPQELEEAKMTIQFEWEDYNTRPDQEMLLLDMIHAAAYRDNTIGLPKLCPVENFEKIERPLLLSFLKAHHSPSRMVVAGVGVEHAHLVEAVQKYFVDEKSIWDVENVDPQGNIVVDSSIAQYTGGIVQRQKDLSNIAPGPSPFPELGHLVVGMESCSHQDKDFVPFCVLNMMMGGGGSFSAGGPGKGMYTRLYTNVLNRHHWMYSATAYNHTYTDSGLFCIHASAHPTQMREVSEILVNEFINMLGNVEKQELERAKKQLQSMLLMNLEMRPVVFEDIGKQVLVTGHRKPPEYYISEISNVKESDIQRVASRMLRTKPAVAALGDLCHFPSFGDVEAGLLNRESSASKPKRPPTSCAEELKKKISESYAVLRSRMMDDLRPKDGELLDFQEACCRGDLKTTGEALTEEIVNERTEPGLTLLHLACHCPGNKKQQLQLLLQKGAKLNAMSKNGFSSLHLLAYKGDLEMIEVLISAGADVDLAGHGGVTALHIACMSGHLEVAKLLLQNGANIEAKDDVKFSPLHLACYFGHEKPQFEVDLLYANIYGDTPLHLACYSGKVEVARTLLPMLPEESFYQENVFSETPLHAACTAGKSLELIRILLDKTSACVNYQGRDGHTALHSACYHGHLKVVQLLLERGADMNLIASPDMNLSNNADKKEEQQTCLMWAYERGHDALVTLLKHHKRPQDESARGDYTNQDGSYVSVPSPLGKIRSITKEKIDVLRLRSSLPSHYQLQLNEIECLENIGSGSFGKVFKGRHRGKIVAVKRYKANSFFAKSDVDMFCREVSILSTLNSPYVIKFVGACLDDPSGHAMVADFGESRFLRSLYEDNMTKQPGNLRWMAPEVFTQCTRYSVKADMFSYALCFWELLSGELPFAHLKPAAAAADMAYRNTRPPLATTFPKGN</sequence>
<feature type="repeat" description="ANK" evidence="17">
    <location>
        <begin position="1095"/>
        <end position="1116"/>
    </location>
</feature>
<dbReference type="InterPro" id="IPR017441">
    <property type="entry name" value="Protein_kinase_ATP_BS"/>
</dbReference>
<evidence type="ECO:0000256" key="15">
    <source>
        <dbReference type="ARBA" id="ARBA00030006"/>
    </source>
</evidence>
<name>A0A7R8X5J3_9CRUS</name>
<dbReference type="GO" id="GO:0005759">
    <property type="term" value="C:mitochondrial matrix"/>
    <property type="evidence" value="ECO:0007669"/>
    <property type="project" value="UniProtKB-SubCell"/>
</dbReference>
<gene>
    <name evidence="21" type="ORF">DSTB1V02_LOCUS4102</name>
</gene>
<comment type="similarity">
    <text evidence="5">Belongs to the peptidase M16 family.</text>
</comment>
<evidence type="ECO:0000256" key="12">
    <source>
        <dbReference type="ARBA" id="ARBA00023128"/>
    </source>
</evidence>
<keyword evidence="13" id="KW-0472">Membrane</keyword>
<dbReference type="GO" id="GO:0004672">
    <property type="term" value="F:protein kinase activity"/>
    <property type="evidence" value="ECO:0007669"/>
    <property type="project" value="InterPro"/>
</dbReference>
<feature type="repeat" description="ANK" evidence="17">
    <location>
        <begin position="1001"/>
        <end position="1033"/>
    </location>
</feature>
<keyword evidence="10" id="KW-0999">Mitochondrion inner membrane</keyword>
<dbReference type="Pfam" id="PF05193">
    <property type="entry name" value="Peptidase_M16_C"/>
    <property type="match status" value="1"/>
</dbReference>
<evidence type="ECO:0000256" key="1">
    <source>
        <dbReference type="ARBA" id="ARBA00002123"/>
    </source>
</evidence>